<evidence type="ECO:0000313" key="2">
    <source>
        <dbReference type="Proteomes" id="UP000238442"/>
    </source>
</evidence>
<sequence length="493" mass="56615">MKSIFHTLCYFICSITVAQNFTAKVVDSSTGEAIPFATVITSENNGVITNEEGIFSLTPGMIQSIQDSLYISSMGYEKKSVWLPAQKTEVISLDPKTFELGSVYIDGLQLDVEEIVERIKENIDSNYKMSLSEKSIFFRESNFSTMDKVDFQFKKSSIPELNEELIQNLASKIPRESSYYREVAGDFYGDYRSHKFNIHKAAELYDKNKDVSVDGLTEKLEKIFTDNVKKDSYIKIRSGIFSTKMQLDSAAAANEEESKAIKVEVKNTDNELFQERVKDHISELYSQLFFHDGTELDFLEKSNRYQFKLTDYSFINEDPVYVIEFSPKGNKDFEGVMYVNTNDYAIVRLEFDNVRPLKKFGLLGITYRHSVYRGKMLFSKDAGGTYSPRYIELENGHQTGIDRPLNVIEKNKFVKGRRKQNELAIHMNIKASNLKKYEFVVFNSVSISESEFSNASENLKVKATYLSKYDPNFWAGYTIMEPNAAIQEFKVIE</sequence>
<evidence type="ECO:0000313" key="1">
    <source>
        <dbReference type="EMBL" id="AVI50464.1"/>
    </source>
</evidence>
<accession>A0A2S0HV86</accession>
<dbReference type="RefSeq" id="WP_105215322.1">
    <property type="nucleotide sequence ID" value="NZ_CP027062.1"/>
</dbReference>
<organism evidence="1 2">
    <name type="scientific">Pukyongia salina</name>
    <dbReference type="NCBI Taxonomy" id="2094025"/>
    <lineage>
        <taxon>Bacteria</taxon>
        <taxon>Pseudomonadati</taxon>
        <taxon>Bacteroidota</taxon>
        <taxon>Flavobacteriia</taxon>
        <taxon>Flavobacteriales</taxon>
        <taxon>Flavobacteriaceae</taxon>
        <taxon>Pukyongia</taxon>
    </lineage>
</organism>
<name>A0A2S0HV86_9FLAO</name>
<dbReference type="KEGG" id="aue:C5O00_04500"/>
<dbReference type="Pfam" id="PF13715">
    <property type="entry name" value="CarbopepD_reg_2"/>
    <property type="match status" value="1"/>
</dbReference>
<dbReference type="EMBL" id="CP027062">
    <property type="protein sequence ID" value="AVI50464.1"/>
    <property type="molecule type" value="Genomic_DNA"/>
</dbReference>
<dbReference type="InterPro" id="IPR008969">
    <property type="entry name" value="CarboxyPept-like_regulatory"/>
</dbReference>
<dbReference type="AlphaFoldDB" id="A0A2S0HV86"/>
<dbReference type="SUPFAM" id="SSF49464">
    <property type="entry name" value="Carboxypeptidase regulatory domain-like"/>
    <property type="match status" value="1"/>
</dbReference>
<gene>
    <name evidence="1" type="ORF">C5O00_04500</name>
</gene>
<dbReference type="OrthoDB" id="1433475at2"/>
<proteinExistence type="predicted"/>
<evidence type="ECO:0008006" key="3">
    <source>
        <dbReference type="Google" id="ProtNLM"/>
    </source>
</evidence>
<protein>
    <recommendedName>
        <fullName evidence="3">CarboxypepD_reg-like domain-containing protein</fullName>
    </recommendedName>
</protein>
<keyword evidence="2" id="KW-1185">Reference proteome</keyword>
<dbReference type="Proteomes" id="UP000238442">
    <property type="component" value="Chromosome"/>
</dbReference>
<reference evidence="1 2" key="1">
    <citation type="submission" date="2018-02" db="EMBL/GenBank/DDBJ databases">
        <title>Genomic analysis of the strain RR4-38 isolated from a seawater recirculating aquaculture system.</title>
        <authorList>
            <person name="Kim Y.-S."/>
            <person name="Jang Y.H."/>
            <person name="Kim K.-H."/>
        </authorList>
    </citation>
    <scope>NUCLEOTIDE SEQUENCE [LARGE SCALE GENOMIC DNA]</scope>
    <source>
        <strain evidence="1 2">RR4-38</strain>
    </source>
</reference>